<dbReference type="InterPro" id="IPR006710">
    <property type="entry name" value="Glyco_hydro_43"/>
</dbReference>
<dbReference type="GO" id="GO:0005975">
    <property type="term" value="P:carbohydrate metabolic process"/>
    <property type="evidence" value="ECO:0007669"/>
    <property type="project" value="InterPro"/>
</dbReference>
<feature type="chain" id="PRO_5016258370" description="Beta-xylosidase" evidence="5">
    <location>
        <begin position="32"/>
        <end position="512"/>
    </location>
</feature>
<protein>
    <recommendedName>
        <fullName evidence="8">Beta-xylosidase</fullName>
    </recommendedName>
</protein>
<feature type="signal peptide" evidence="5">
    <location>
        <begin position="1"/>
        <end position="31"/>
    </location>
</feature>
<evidence type="ECO:0000313" key="7">
    <source>
        <dbReference type="Proteomes" id="UP000249616"/>
    </source>
</evidence>
<keyword evidence="6" id="KW-0614">Plasmid</keyword>
<dbReference type="SUPFAM" id="SSF75005">
    <property type="entry name" value="Arabinanase/levansucrase/invertase"/>
    <property type="match status" value="1"/>
</dbReference>
<evidence type="ECO:0000256" key="2">
    <source>
        <dbReference type="ARBA" id="ARBA00022801"/>
    </source>
</evidence>
<evidence type="ECO:0000256" key="3">
    <source>
        <dbReference type="ARBA" id="ARBA00023295"/>
    </source>
</evidence>
<dbReference type="KEGG" id="scad:DN051_42640"/>
<evidence type="ECO:0000256" key="1">
    <source>
        <dbReference type="ARBA" id="ARBA00009865"/>
    </source>
</evidence>
<gene>
    <name evidence="6" type="ORF">DN051_42640</name>
</gene>
<dbReference type="Proteomes" id="UP000249616">
    <property type="component" value="Plasmid unnamed1"/>
</dbReference>
<evidence type="ECO:0008006" key="8">
    <source>
        <dbReference type="Google" id="ProtNLM"/>
    </source>
</evidence>
<keyword evidence="7" id="KW-1185">Reference proteome</keyword>
<dbReference type="Gene3D" id="2.60.120.260">
    <property type="entry name" value="Galactose-binding domain-like"/>
    <property type="match status" value="1"/>
</dbReference>
<keyword evidence="5" id="KW-0732">Signal</keyword>
<dbReference type="PANTHER" id="PTHR22925:SF3">
    <property type="entry name" value="GLYCOSYL HYDROLASE FAMILY PROTEIN 43"/>
    <property type="match status" value="1"/>
</dbReference>
<dbReference type="Gene3D" id="2.115.10.20">
    <property type="entry name" value="Glycosyl hydrolase domain, family 43"/>
    <property type="match status" value="1"/>
</dbReference>
<dbReference type="CDD" id="cd18823">
    <property type="entry name" value="GH43_RcAra43A-like"/>
    <property type="match status" value="1"/>
</dbReference>
<evidence type="ECO:0000256" key="5">
    <source>
        <dbReference type="SAM" id="SignalP"/>
    </source>
</evidence>
<dbReference type="RefSeq" id="WP_112443121.1">
    <property type="nucleotide sequence ID" value="NZ_CP030074.1"/>
</dbReference>
<keyword evidence="3 4" id="KW-0326">Glycosidase</keyword>
<sequence>MSLNPRTRRFTILTAAVALGLTGGLSQPVQAAEPSSYIANDTVWRTVDGQEILAQGGNVFKHQGVYYWVGSELTSGQPKAINLYSSTDLENWQFRKAIVKQSGTDGPLSADPADNIWLGRPQLNYNPATNNFVLNFEVNDTSDKRNQLMFATSSTVDGTYTLTSQTPINVNNNTMGDHSVFVEGNDAYLVYVGDHVDASGKKSINRTVTVRKLNEAWTGVAPGAPLFDQWDSGKEAPGLVKANGKYYLFASEKRWWDATATHYRVSDTLAGLASSAPWAKVTHRPTRGGSDDSFGTQFAQIIPVVSTDGGTTSYLFNGDRYSQFFKGDTNNAPGGVGRNAWYKLTFEGTAPVVHGWTGVDVNAAAGTITGNRVANGRFDQEAAGVGVPLWDLSGAQGAASTQNTTGDGRRQLLVNDDVAFTSWVDQEVVLPNGRYELSFDYRSSATMNDLFFEVKGHGGQATKLPLNKNQNAWATKKYTFDVTSGKANIGLWADGQANAWTNLDNVAIWPAG</sequence>
<evidence type="ECO:0000313" key="6">
    <source>
        <dbReference type="EMBL" id="AWW43279.1"/>
    </source>
</evidence>
<geneLocation type="plasmid" evidence="6 7">
    <name>unnamed1</name>
</geneLocation>
<dbReference type="PANTHER" id="PTHR22925">
    <property type="entry name" value="GLYCOSYL HYDROLASE 43 FAMILY MEMBER"/>
    <property type="match status" value="1"/>
</dbReference>
<dbReference type="EMBL" id="CP030074">
    <property type="protein sequence ID" value="AWW43279.1"/>
    <property type="molecule type" value="Genomic_DNA"/>
</dbReference>
<dbReference type="GO" id="GO:0004553">
    <property type="term" value="F:hydrolase activity, hydrolyzing O-glycosyl compounds"/>
    <property type="evidence" value="ECO:0007669"/>
    <property type="project" value="InterPro"/>
</dbReference>
<reference evidence="7" key="1">
    <citation type="submission" date="2018-06" db="EMBL/GenBank/DDBJ databases">
        <authorList>
            <person name="Li K."/>
        </authorList>
    </citation>
    <scope>NUCLEOTIDE SEQUENCE [LARGE SCALE GENOMIC DNA]</scope>
    <source>
        <strain evidence="7">ZFG47</strain>
        <plasmid evidence="7">unnamed1</plasmid>
    </source>
</reference>
<name>A0A2Z4JDS8_9ACTN</name>
<proteinExistence type="inferred from homology"/>
<organism evidence="6 7">
    <name type="scientific">Streptomyces cadmiisoli</name>
    <dbReference type="NCBI Taxonomy" id="2184053"/>
    <lineage>
        <taxon>Bacteria</taxon>
        <taxon>Bacillati</taxon>
        <taxon>Actinomycetota</taxon>
        <taxon>Actinomycetes</taxon>
        <taxon>Kitasatosporales</taxon>
        <taxon>Streptomycetaceae</taxon>
        <taxon>Streptomyces</taxon>
        <taxon>Streptomyces aurantiacus group</taxon>
    </lineage>
</organism>
<accession>A0A2Z4JDS8</accession>
<dbReference type="InterPro" id="IPR023296">
    <property type="entry name" value="Glyco_hydro_beta-prop_sf"/>
</dbReference>
<dbReference type="Pfam" id="PF04616">
    <property type="entry name" value="Glyco_hydro_43"/>
    <property type="match status" value="1"/>
</dbReference>
<comment type="similarity">
    <text evidence="1 4">Belongs to the glycosyl hydrolase 43 family.</text>
</comment>
<dbReference type="AlphaFoldDB" id="A0A2Z4JDS8"/>
<keyword evidence="2 4" id="KW-0378">Hydrolase</keyword>
<evidence type="ECO:0000256" key="4">
    <source>
        <dbReference type="RuleBase" id="RU361187"/>
    </source>
</evidence>